<evidence type="ECO:0000259" key="1">
    <source>
        <dbReference type="Pfam" id="PF09967"/>
    </source>
</evidence>
<accession>A0A7C5DVF0</accession>
<dbReference type="InterPro" id="IPR018698">
    <property type="entry name" value="VWA-like_dom"/>
</dbReference>
<dbReference type="Proteomes" id="UP000886129">
    <property type="component" value="Unassembled WGS sequence"/>
</dbReference>
<dbReference type="PANTHER" id="PTHR38730:SF1">
    <property type="entry name" value="SLL7028 PROTEIN"/>
    <property type="match status" value="1"/>
</dbReference>
<name>A0A7C5DVF0_9BACT</name>
<dbReference type="InterPro" id="IPR036465">
    <property type="entry name" value="vWFA_dom_sf"/>
</dbReference>
<organism evidence="2">
    <name type="scientific">Kosmotoga arenicorallina</name>
    <dbReference type="NCBI Taxonomy" id="688066"/>
    <lineage>
        <taxon>Bacteria</taxon>
        <taxon>Thermotogati</taxon>
        <taxon>Thermotogota</taxon>
        <taxon>Thermotogae</taxon>
        <taxon>Kosmotogales</taxon>
        <taxon>Kosmotogaceae</taxon>
        <taxon>Kosmotoga</taxon>
    </lineage>
</organism>
<dbReference type="AlphaFoldDB" id="A0A7C5DVF0"/>
<dbReference type="SUPFAM" id="SSF53300">
    <property type="entry name" value="vWA-like"/>
    <property type="match status" value="1"/>
</dbReference>
<proteinExistence type="predicted"/>
<reference evidence="2" key="1">
    <citation type="journal article" date="2020" name="mSystems">
        <title>Genome- and Community-Level Interaction Insights into Carbon Utilization and Element Cycling Functions of Hydrothermarchaeota in Hydrothermal Sediment.</title>
        <authorList>
            <person name="Zhou Z."/>
            <person name="Liu Y."/>
            <person name="Xu W."/>
            <person name="Pan J."/>
            <person name="Luo Z.H."/>
            <person name="Li M."/>
        </authorList>
    </citation>
    <scope>NUCLEOTIDE SEQUENCE [LARGE SCALE GENOMIC DNA]</scope>
    <source>
        <strain evidence="2">HyVt-80</strain>
    </source>
</reference>
<dbReference type="PANTHER" id="PTHR38730">
    <property type="entry name" value="SLL7028 PROTEIN"/>
    <property type="match status" value="1"/>
</dbReference>
<sequence>MPKVSIVEKAVVELAKKSPFYNYLFMHIERLPSFKIRTFSLRISNNGSLQLYYNPEILSTKPLGLVQALLEHECFHIINGHLLIPIKNSRYKALWDLSMDAAVNQYIPALDAFSLPMDQLLMEGCGTDNERFFVAPPASMPGETAEFYFHWAVEFMKNNKTVDLELLEENLEKADSHENFGDFELPREFVEELLKSIVSETYEKAKEGAPKEIEASLSLFINKPLLDWRTVIRSFFGSAQYIGRYRTPLWPNRRYEDQPGWRSDFAAKLAIVVDTSGSIVDEEFNAFFSEIDTLTRLTDSKIWLIQVDETVQSVTKYGRGMWKNLKLIGKGETNLQPAVDYAQDKLRPEGLIVFTDGFTDLPHVMRKVIFVLSKHYNPGFLEDAKRIYGKYSVVVLR</sequence>
<comment type="caution">
    <text evidence="2">The sequence shown here is derived from an EMBL/GenBank/DDBJ whole genome shotgun (WGS) entry which is preliminary data.</text>
</comment>
<dbReference type="Pfam" id="PF09967">
    <property type="entry name" value="DUF2201"/>
    <property type="match status" value="1"/>
</dbReference>
<gene>
    <name evidence="2" type="ORF">ENL26_03100</name>
</gene>
<protein>
    <recommendedName>
        <fullName evidence="1">VWA-like domain-containing protein</fullName>
    </recommendedName>
</protein>
<feature type="domain" description="VWA-like" evidence="1">
    <location>
        <begin position="269"/>
        <end position="374"/>
    </location>
</feature>
<evidence type="ECO:0000313" key="2">
    <source>
        <dbReference type="EMBL" id="HHF08744.1"/>
    </source>
</evidence>
<dbReference type="EMBL" id="DRTH01000186">
    <property type="protein sequence ID" value="HHF08744.1"/>
    <property type="molecule type" value="Genomic_DNA"/>
</dbReference>